<name>Q0Q7H0_CAMJJ</name>
<proteinExistence type="predicted"/>
<sequence length="38" mass="4811">MKRHSKRFVRLYLNFRFFKFKMEVFLTKPQDRKAPCLC</sequence>
<protein>
    <submittedName>
        <fullName evidence="1">Replication protein A-like protein</fullName>
    </submittedName>
</protein>
<gene>
    <name evidence="1" type="ORF">cju21</name>
</gene>
<reference evidence="1" key="1">
    <citation type="journal article" date="2006" name="Infect. Immun.">
        <title>Unique features of a highly pathogenic Campylobacter jejuni strain.</title>
        <authorList>
            <person name="Hofreuter D."/>
            <person name="Tsai J."/>
            <person name="Watson R.O."/>
            <person name="Novik V."/>
            <person name="Altman B."/>
            <person name="Benitez M."/>
            <person name="Clark C."/>
            <person name="Perbost C."/>
            <person name="Jarvie T."/>
            <person name="Du L."/>
            <person name="Galan J.E."/>
        </authorList>
    </citation>
    <scope>NUCLEOTIDE SEQUENCE</scope>
    <source>
        <strain evidence="1">81-176</strain>
    </source>
</reference>
<organism evidence="1">
    <name type="scientific">Campylobacter jejuni subsp. jejuni serotype O:23/36 (strain 81-176)</name>
    <dbReference type="NCBI Taxonomy" id="354242"/>
    <lineage>
        <taxon>Bacteria</taxon>
        <taxon>Pseudomonadati</taxon>
        <taxon>Campylobacterota</taxon>
        <taxon>Epsilonproteobacteria</taxon>
        <taxon>Campylobacterales</taxon>
        <taxon>Campylobacteraceae</taxon>
        <taxon>Campylobacter</taxon>
    </lineage>
</organism>
<dbReference type="EMBL" id="DQ493926">
    <property type="protein sequence ID" value="ABF83746.1"/>
    <property type="molecule type" value="Genomic_DNA"/>
</dbReference>
<dbReference type="AlphaFoldDB" id="Q0Q7H0"/>
<evidence type="ECO:0000313" key="1">
    <source>
        <dbReference type="EMBL" id="ABF83746.1"/>
    </source>
</evidence>
<accession>Q0Q7H0</accession>